<dbReference type="InterPro" id="IPR036271">
    <property type="entry name" value="Tet_transcr_reg_TetR-rel_C_sf"/>
</dbReference>
<dbReference type="AlphaFoldDB" id="A0A7W9J9G3"/>
<dbReference type="PROSITE" id="PS50977">
    <property type="entry name" value="HTH_TETR_2"/>
    <property type="match status" value="1"/>
</dbReference>
<dbReference type="EMBL" id="JACHMY010000001">
    <property type="protein sequence ID" value="MBB5837983.1"/>
    <property type="molecule type" value="Genomic_DNA"/>
</dbReference>
<proteinExistence type="predicted"/>
<feature type="DNA-binding region" description="H-T-H motif" evidence="2">
    <location>
        <begin position="28"/>
        <end position="47"/>
    </location>
</feature>
<sequence>MGDGQATRRRILEAAAAEFAEHGIAGARVDRIAANAKANKAQLYAYYGNKDALFDAVLAEHVGSNLDQIPLTAEDLPGYAVRLYDAYVEHPELVRLATWSRLERSPTGDLFAAWEGHDKGKLAAIEAAQRDGQVVDDLAPLDIHSLLISLSHTWAAASLTHAAAPEDPDKTHERRRAALATTVRRALTP</sequence>
<evidence type="ECO:0000313" key="4">
    <source>
        <dbReference type="EMBL" id="MBB5837983.1"/>
    </source>
</evidence>
<dbReference type="InterPro" id="IPR001647">
    <property type="entry name" value="HTH_TetR"/>
</dbReference>
<dbReference type="GO" id="GO:0003677">
    <property type="term" value="F:DNA binding"/>
    <property type="evidence" value="ECO:0007669"/>
    <property type="project" value="UniProtKB-UniRule"/>
</dbReference>
<dbReference type="Gene3D" id="1.10.357.10">
    <property type="entry name" value="Tetracycline Repressor, domain 2"/>
    <property type="match status" value="1"/>
</dbReference>
<accession>A0A7W9J9G3</accession>
<keyword evidence="5" id="KW-1185">Reference proteome</keyword>
<organism evidence="4 5">
    <name type="scientific">Kribbella italica</name>
    <dbReference type="NCBI Taxonomy" id="1540520"/>
    <lineage>
        <taxon>Bacteria</taxon>
        <taxon>Bacillati</taxon>
        <taxon>Actinomycetota</taxon>
        <taxon>Actinomycetes</taxon>
        <taxon>Propionibacteriales</taxon>
        <taxon>Kribbellaceae</taxon>
        <taxon>Kribbella</taxon>
    </lineage>
</organism>
<evidence type="ECO:0000256" key="1">
    <source>
        <dbReference type="ARBA" id="ARBA00023125"/>
    </source>
</evidence>
<protein>
    <submittedName>
        <fullName evidence="4">AcrR family transcriptional regulator</fullName>
    </submittedName>
</protein>
<dbReference type="InterPro" id="IPR050109">
    <property type="entry name" value="HTH-type_TetR-like_transc_reg"/>
</dbReference>
<gene>
    <name evidence="4" type="ORF">HDA39_004717</name>
</gene>
<dbReference type="InterPro" id="IPR009057">
    <property type="entry name" value="Homeodomain-like_sf"/>
</dbReference>
<dbReference type="PANTHER" id="PTHR30328">
    <property type="entry name" value="TRANSCRIPTIONAL REPRESSOR"/>
    <property type="match status" value="1"/>
</dbReference>
<dbReference type="PRINTS" id="PR00455">
    <property type="entry name" value="HTHTETR"/>
</dbReference>
<dbReference type="SUPFAM" id="SSF46689">
    <property type="entry name" value="Homeodomain-like"/>
    <property type="match status" value="1"/>
</dbReference>
<name>A0A7W9J9G3_9ACTN</name>
<comment type="caution">
    <text evidence="4">The sequence shown here is derived from an EMBL/GenBank/DDBJ whole genome shotgun (WGS) entry which is preliminary data.</text>
</comment>
<evidence type="ECO:0000313" key="5">
    <source>
        <dbReference type="Proteomes" id="UP000549971"/>
    </source>
</evidence>
<dbReference type="InterPro" id="IPR041467">
    <property type="entry name" value="Sco4008_C"/>
</dbReference>
<evidence type="ECO:0000259" key="3">
    <source>
        <dbReference type="PROSITE" id="PS50977"/>
    </source>
</evidence>
<dbReference type="Pfam" id="PF17926">
    <property type="entry name" value="TetR_C_21"/>
    <property type="match status" value="1"/>
</dbReference>
<dbReference type="PANTHER" id="PTHR30328:SF54">
    <property type="entry name" value="HTH-TYPE TRANSCRIPTIONAL REPRESSOR SCO4008"/>
    <property type="match status" value="1"/>
</dbReference>
<dbReference type="GO" id="GO:0006355">
    <property type="term" value="P:regulation of DNA-templated transcription"/>
    <property type="evidence" value="ECO:0007669"/>
    <property type="project" value="UniProtKB-ARBA"/>
</dbReference>
<feature type="domain" description="HTH tetR-type" evidence="3">
    <location>
        <begin position="5"/>
        <end position="65"/>
    </location>
</feature>
<dbReference type="RefSeq" id="WP_184798428.1">
    <property type="nucleotide sequence ID" value="NZ_JACHMY010000001.1"/>
</dbReference>
<reference evidence="4 5" key="1">
    <citation type="submission" date="2020-08" db="EMBL/GenBank/DDBJ databases">
        <title>Sequencing the genomes of 1000 actinobacteria strains.</title>
        <authorList>
            <person name="Klenk H.-P."/>
        </authorList>
    </citation>
    <scope>NUCLEOTIDE SEQUENCE [LARGE SCALE GENOMIC DNA]</scope>
    <source>
        <strain evidence="4 5">DSM 28967</strain>
    </source>
</reference>
<evidence type="ECO:0000256" key="2">
    <source>
        <dbReference type="PROSITE-ProRule" id="PRU00335"/>
    </source>
</evidence>
<dbReference type="Pfam" id="PF00440">
    <property type="entry name" value="TetR_N"/>
    <property type="match status" value="1"/>
</dbReference>
<keyword evidence="1 2" id="KW-0238">DNA-binding</keyword>
<dbReference type="Proteomes" id="UP000549971">
    <property type="component" value="Unassembled WGS sequence"/>
</dbReference>
<dbReference type="SUPFAM" id="SSF48498">
    <property type="entry name" value="Tetracyclin repressor-like, C-terminal domain"/>
    <property type="match status" value="1"/>
</dbReference>